<feature type="transmembrane region" description="Helical" evidence="1">
    <location>
        <begin position="398"/>
        <end position="421"/>
    </location>
</feature>
<accession>A0A0D2X2I1</accession>
<evidence type="ECO:0000313" key="2">
    <source>
        <dbReference type="EMBL" id="KJE92599.1"/>
    </source>
</evidence>
<gene>
    <name evidence="2" type="ORF">CAOG_003527</name>
</gene>
<feature type="transmembrane region" description="Helical" evidence="1">
    <location>
        <begin position="260"/>
        <end position="280"/>
    </location>
</feature>
<feature type="transmembrane region" description="Helical" evidence="1">
    <location>
        <begin position="427"/>
        <end position="447"/>
    </location>
</feature>
<evidence type="ECO:0000256" key="1">
    <source>
        <dbReference type="SAM" id="Phobius"/>
    </source>
</evidence>
<keyword evidence="1" id="KW-1133">Transmembrane helix</keyword>
<keyword evidence="3" id="KW-1185">Reference proteome</keyword>
<protein>
    <submittedName>
        <fullName evidence="2">Uncharacterized protein</fullName>
    </submittedName>
</protein>
<dbReference type="Proteomes" id="UP000008743">
    <property type="component" value="Unassembled WGS sequence"/>
</dbReference>
<feature type="transmembrane region" description="Helical" evidence="1">
    <location>
        <begin position="235"/>
        <end position="254"/>
    </location>
</feature>
<proteinExistence type="predicted"/>
<dbReference type="AlphaFoldDB" id="A0A0D2X2I1"/>
<feature type="transmembrane region" description="Helical" evidence="1">
    <location>
        <begin position="170"/>
        <end position="190"/>
    </location>
</feature>
<keyword evidence="1" id="KW-0472">Membrane</keyword>
<feature type="transmembrane region" description="Helical" evidence="1">
    <location>
        <begin position="196"/>
        <end position="214"/>
    </location>
</feature>
<keyword evidence="1" id="KW-0812">Transmembrane</keyword>
<evidence type="ECO:0000313" key="3">
    <source>
        <dbReference type="Proteomes" id="UP000008743"/>
    </source>
</evidence>
<feature type="transmembrane region" description="Helical" evidence="1">
    <location>
        <begin position="326"/>
        <end position="345"/>
    </location>
</feature>
<dbReference type="EMBL" id="KE346364">
    <property type="protein sequence ID" value="KJE92599.1"/>
    <property type="molecule type" value="Genomic_DNA"/>
</dbReference>
<name>A0A0D2X2I1_CAPO3</name>
<dbReference type="InParanoid" id="A0A0D2X2I1"/>
<feature type="transmembrane region" description="Helical" evidence="1">
    <location>
        <begin position="357"/>
        <end position="377"/>
    </location>
</feature>
<organism evidence="2 3">
    <name type="scientific">Capsaspora owczarzaki (strain ATCC 30864)</name>
    <dbReference type="NCBI Taxonomy" id="595528"/>
    <lineage>
        <taxon>Eukaryota</taxon>
        <taxon>Filasterea</taxon>
        <taxon>Capsaspora</taxon>
    </lineage>
</organism>
<reference evidence="3" key="1">
    <citation type="submission" date="2011-02" db="EMBL/GenBank/DDBJ databases">
        <title>The Genome Sequence of Capsaspora owczarzaki ATCC 30864.</title>
        <authorList>
            <person name="Russ C."/>
            <person name="Cuomo C."/>
            <person name="Burger G."/>
            <person name="Gray M.W."/>
            <person name="Holland P.W.H."/>
            <person name="King N."/>
            <person name="Lang F.B.F."/>
            <person name="Roger A.J."/>
            <person name="Ruiz-Trillo I."/>
            <person name="Young S.K."/>
            <person name="Zeng Q."/>
            <person name="Gargeya S."/>
            <person name="Alvarado L."/>
            <person name="Berlin A."/>
            <person name="Chapman S.B."/>
            <person name="Chen Z."/>
            <person name="Freedman E."/>
            <person name="Gellesch M."/>
            <person name="Goldberg J."/>
            <person name="Griggs A."/>
            <person name="Gujja S."/>
            <person name="Heilman E."/>
            <person name="Heiman D."/>
            <person name="Howarth C."/>
            <person name="Mehta T."/>
            <person name="Neiman D."/>
            <person name="Pearson M."/>
            <person name="Roberts A."/>
            <person name="Saif S."/>
            <person name="Shea T."/>
            <person name="Shenoy N."/>
            <person name="Sisk P."/>
            <person name="Stolte C."/>
            <person name="Sykes S."/>
            <person name="White J."/>
            <person name="Yandava C."/>
            <person name="Haas B."/>
            <person name="Nusbaum C."/>
            <person name="Birren B."/>
        </authorList>
    </citation>
    <scope>NUCLEOTIDE SEQUENCE</scope>
    <source>
        <strain evidence="3">ATCC 30864</strain>
    </source>
</reference>
<sequence>MEVTRGTVSDAARHDLNEALAYLNGFEIEVSDEIPDPNTTRLFQDYVVQELLKVLRHKTQFLCFGGTIQNNSPAATVGGGTTLIVPGGPGVLGVPNANVHGGYSTIVDLPKMDSALFNREEDVAAALFQQADDQFDRLTTDSTLICLTSAFTAAAVSELFCLHSVYEGEIGWFSGALTIFLATFALLVFYSEMQTAAGATHFYWFGFVGVWSYIRFAEGTWSRMIFAANCQVKRLWLGATFVVMTVFPLAYFAYQDDKYRGMGLAGGLMSAFLVYLLFIFKSGIVERPQGDQDAELNQQTTFLRERLGAYLAQNLREAAEEFPKKVVTLLLVTDIIIFLGSAALVEKVGGKLPNREITVSATAVAWFFTSVQAIVNIHRCNELSAAGTGSTVPAIRPLHGLVAVGISMISLVVVTAVVWSEKLPDNASIWGITFAVNFGFIAIKLYLLHKGNFPMTWFTCCCSK</sequence>